<gene>
    <name evidence="4" type="ORF">GN234_06800</name>
</gene>
<dbReference type="Pfam" id="PF00440">
    <property type="entry name" value="TetR_N"/>
    <property type="match status" value="1"/>
</dbReference>
<dbReference type="GO" id="GO:0003677">
    <property type="term" value="F:DNA binding"/>
    <property type="evidence" value="ECO:0007669"/>
    <property type="project" value="UniProtKB-UniRule"/>
</dbReference>
<dbReference type="InterPro" id="IPR001647">
    <property type="entry name" value="HTH_TetR"/>
</dbReference>
<feature type="domain" description="HTH tetR-type" evidence="3">
    <location>
        <begin position="3"/>
        <end position="63"/>
    </location>
</feature>
<dbReference type="EMBL" id="CP048810">
    <property type="protein sequence ID" value="QKS81671.1"/>
    <property type="molecule type" value="Genomic_DNA"/>
</dbReference>
<feature type="DNA-binding region" description="H-T-H motif" evidence="2">
    <location>
        <begin position="26"/>
        <end position="45"/>
    </location>
</feature>
<dbReference type="RefSeq" id="WP_116832052.1">
    <property type="nucleotide sequence ID" value="NZ_CP048810.1"/>
</dbReference>
<dbReference type="PROSITE" id="PS50977">
    <property type="entry name" value="HTH_TETR_2"/>
    <property type="match status" value="1"/>
</dbReference>
<dbReference type="Gene3D" id="1.10.357.10">
    <property type="entry name" value="Tetracycline Repressor, domain 2"/>
    <property type="match status" value="1"/>
</dbReference>
<sequence>MRKLTRHHWIAAGFEALDQIGHIGVSAESLSRRLNVTRGSFYHHFRNREDFVRTLLAAWEEDYTERMLAYAAQGRSAGETLQRYLSIAAEKQPGREVSIRAWSLHDPLVGEFQQRVDTRRLDFAIRTCRRLVPMPGQAEVIGQVAHLCLIGGQQAGLRRDAARFNSFLHGAFSLFEGALAPWRPKS</sequence>
<reference evidence="4 5" key="1">
    <citation type="submission" date="2020-02" db="EMBL/GenBank/DDBJ databases">
        <authorList>
            <person name="Liang J."/>
        </authorList>
    </citation>
    <scope>NUCLEOTIDE SEQUENCE [LARGE SCALE GENOMIC DNA]</scope>
    <source>
        <strain evidence="4 5">L22-9</strain>
    </source>
</reference>
<organism evidence="4 5">
    <name type="scientific">Pseudomonas bijieensis</name>
    <dbReference type="NCBI Taxonomy" id="2681983"/>
    <lineage>
        <taxon>Bacteria</taxon>
        <taxon>Pseudomonadati</taxon>
        <taxon>Pseudomonadota</taxon>
        <taxon>Gammaproteobacteria</taxon>
        <taxon>Pseudomonadales</taxon>
        <taxon>Pseudomonadaceae</taxon>
        <taxon>Pseudomonas</taxon>
    </lineage>
</organism>
<evidence type="ECO:0000256" key="2">
    <source>
        <dbReference type="PROSITE-ProRule" id="PRU00335"/>
    </source>
</evidence>
<dbReference type="SUPFAM" id="SSF46689">
    <property type="entry name" value="Homeodomain-like"/>
    <property type="match status" value="1"/>
</dbReference>
<name>A0A6N1CQB6_9PSED</name>
<dbReference type="AlphaFoldDB" id="A0A6N1CQB6"/>
<evidence type="ECO:0000313" key="5">
    <source>
        <dbReference type="Proteomes" id="UP000509545"/>
    </source>
</evidence>
<keyword evidence="5" id="KW-1185">Reference proteome</keyword>
<evidence type="ECO:0000256" key="1">
    <source>
        <dbReference type="ARBA" id="ARBA00023125"/>
    </source>
</evidence>
<dbReference type="KEGG" id="pbz:GN234_06800"/>
<accession>A0A6N1CQB6</accession>
<dbReference type="InterPro" id="IPR009057">
    <property type="entry name" value="Homeodomain-like_sf"/>
</dbReference>
<evidence type="ECO:0000313" key="4">
    <source>
        <dbReference type="EMBL" id="QKS81671.1"/>
    </source>
</evidence>
<keyword evidence="1 2" id="KW-0238">DNA-binding</keyword>
<dbReference type="Proteomes" id="UP000509545">
    <property type="component" value="Chromosome"/>
</dbReference>
<evidence type="ECO:0000259" key="3">
    <source>
        <dbReference type="PROSITE" id="PS50977"/>
    </source>
</evidence>
<protein>
    <submittedName>
        <fullName evidence="4">TetR/AcrR family transcriptional regulator</fullName>
    </submittedName>
</protein>
<proteinExistence type="predicted"/>